<gene>
    <name evidence="1" type="ORF">IE53DRAFT_281647</name>
</gene>
<keyword evidence="2" id="KW-1185">Reference proteome</keyword>
<organism evidence="1 2">
    <name type="scientific">Violaceomyces palustris</name>
    <dbReference type="NCBI Taxonomy" id="1673888"/>
    <lineage>
        <taxon>Eukaryota</taxon>
        <taxon>Fungi</taxon>
        <taxon>Dikarya</taxon>
        <taxon>Basidiomycota</taxon>
        <taxon>Ustilaginomycotina</taxon>
        <taxon>Ustilaginomycetes</taxon>
        <taxon>Violaceomycetales</taxon>
        <taxon>Violaceomycetaceae</taxon>
        <taxon>Violaceomyces</taxon>
    </lineage>
</organism>
<proteinExistence type="predicted"/>
<reference evidence="1 2" key="1">
    <citation type="journal article" date="2018" name="Mol. Biol. Evol.">
        <title>Broad Genomic Sampling Reveals a Smut Pathogenic Ancestry of the Fungal Clade Ustilaginomycotina.</title>
        <authorList>
            <person name="Kijpornyongpan T."/>
            <person name="Mondo S.J."/>
            <person name="Barry K."/>
            <person name="Sandor L."/>
            <person name="Lee J."/>
            <person name="Lipzen A."/>
            <person name="Pangilinan J."/>
            <person name="LaButti K."/>
            <person name="Hainaut M."/>
            <person name="Henrissat B."/>
            <person name="Grigoriev I.V."/>
            <person name="Spatafora J.W."/>
            <person name="Aime M.C."/>
        </authorList>
    </citation>
    <scope>NUCLEOTIDE SEQUENCE [LARGE SCALE GENOMIC DNA]</scope>
    <source>
        <strain evidence="1 2">SA 807</strain>
    </source>
</reference>
<sequence>MKEVTRKMVADVAVFALSQVAFFYAFKYVMSSLDPNKQKRQDSKKIADAKLDRLGLRGTDLQLNEYEEQISAEIILPQDIPVDFASIGGLDGIISSLQESVIAPLCFPQLFTNASGLLGAPKGVLLYGPPGTGKTMLAKALAKESGATFINMHVSTLTNKWFGESNKLVAALFSLARKLQPAIIFIDEIDSFLRERASGDHEVTSMMKAEFMTLWDGLTSSSDRILVLGATNRPNDIDSAILRRLPKRYSVSLPSAAQREKILNIMLENVPLDPSFKVKQLVAHTEGFSGSDLKELCRNAAMRPVREFLRSKEGIESVSKVRAAGKASASPSDPSATPASKQEFGVDPSLLKTRPLRNSDFFVNDSATPMGNGAGTMTVETDALD</sequence>
<accession>A0ACD0P335</accession>
<evidence type="ECO:0000313" key="1">
    <source>
        <dbReference type="EMBL" id="PWN52457.1"/>
    </source>
</evidence>
<protein>
    <submittedName>
        <fullName evidence="1">MSP1-intra-mitochondrial sorting protein</fullName>
    </submittedName>
</protein>
<dbReference type="Proteomes" id="UP000245626">
    <property type="component" value="Unassembled WGS sequence"/>
</dbReference>
<name>A0ACD0P335_9BASI</name>
<evidence type="ECO:0000313" key="2">
    <source>
        <dbReference type="Proteomes" id="UP000245626"/>
    </source>
</evidence>
<dbReference type="EMBL" id="KZ819776">
    <property type="protein sequence ID" value="PWN52457.1"/>
    <property type="molecule type" value="Genomic_DNA"/>
</dbReference>